<dbReference type="Proteomes" id="UP000768471">
    <property type="component" value="Unassembled WGS sequence"/>
</dbReference>
<keyword evidence="1" id="KW-0732">Signal</keyword>
<sequence>MKKLALCILAALFLQACVVRLPSISSSVIEADEKNGNLISIDGSFCGAWCEKYAMDKAQEVCPTGYAIKNSSRNDINHIHMVVRCQK</sequence>
<reference evidence="2 3" key="1">
    <citation type="submission" date="2020-09" db="EMBL/GenBank/DDBJ databases">
        <title>Eikenella S3660 sp. nov., isolated from a throat swab.</title>
        <authorList>
            <person name="Buhl M."/>
        </authorList>
    </citation>
    <scope>NUCLEOTIDE SEQUENCE [LARGE SCALE GENOMIC DNA]</scope>
    <source>
        <strain evidence="2 3">S3360</strain>
    </source>
</reference>
<feature type="chain" id="PRO_5046426216" description="Lipoprotein" evidence="1">
    <location>
        <begin position="17"/>
        <end position="87"/>
    </location>
</feature>
<proteinExistence type="predicted"/>
<dbReference type="RefSeq" id="WP_197902957.1">
    <property type="nucleotide sequence ID" value="NZ_JACSGR010000003.1"/>
</dbReference>
<dbReference type="EMBL" id="JACSGR010000003">
    <property type="protein sequence ID" value="MBH5329077.1"/>
    <property type="molecule type" value="Genomic_DNA"/>
</dbReference>
<organism evidence="2 3">
    <name type="scientific">Eikenella glucosivorans</name>
    <dbReference type="NCBI Taxonomy" id="2766967"/>
    <lineage>
        <taxon>Bacteria</taxon>
        <taxon>Pseudomonadati</taxon>
        <taxon>Pseudomonadota</taxon>
        <taxon>Betaproteobacteria</taxon>
        <taxon>Neisseriales</taxon>
        <taxon>Neisseriaceae</taxon>
        <taxon>Eikenella</taxon>
    </lineage>
</organism>
<feature type="signal peptide" evidence="1">
    <location>
        <begin position="1"/>
        <end position="16"/>
    </location>
</feature>
<dbReference type="PROSITE" id="PS51257">
    <property type="entry name" value="PROKAR_LIPOPROTEIN"/>
    <property type="match status" value="1"/>
</dbReference>
<comment type="caution">
    <text evidence="2">The sequence shown here is derived from an EMBL/GenBank/DDBJ whole genome shotgun (WGS) entry which is preliminary data.</text>
</comment>
<evidence type="ECO:0008006" key="4">
    <source>
        <dbReference type="Google" id="ProtNLM"/>
    </source>
</evidence>
<evidence type="ECO:0000313" key="3">
    <source>
        <dbReference type="Proteomes" id="UP000768471"/>
    </source>
</evidence>
<evidence type="ECO:0000256" key="1">
    <source>
        <dbReference type="SAM" id="SignalP"/>
    </source>
</evidence>
<evidence type="ECO:0000313" key="2">
    <source>
        <dbReference type="EMBL" id="MBH5329077.1"/>
    </source>
</evidence>
<keyword evidence="3" id="KW-1185">Reference proteome</keyword>
<name>A0ABS0N9U4_9NEIS</name>
<gene>
    <name evidence="2" type="ORF">H9Q10_05270</name>
</gene>
<protein>
    <recommendedName>
        <fullName evidence="4">Lipoprotein</fullName>
    </recommendedName>
</protein>
<accession>A0ABS0N9U4</accession>